<accession>A0AC61L502</accession>
<protein>
    <submittedName>
        <fullName evidence="1">Uncharacterized protein</fullName>
    </submittedName>
</protein>
<reference evidence="1" key="1">
    <citation type="submission" date="2018-01" db="EMBL/GenBank/DDBJ databases">
        <authorList>
            <person name="Krukenberg V."/>
        </authorList>
    </citation>
    <scope>NUCLEOTIDE SEQUENCE</scope>
    <source>
        <strain evidence="1">E20ANME2</strain>
    </source>
</reference>
<gene>
    <name evidence="1" type="ORF">C4B59_04380</name>
</gene>
<dbReference type="EMBL" id="PQXF01000005">
    <property type="protein sequence ID" value="PXF61476.1"/>
    <property type="molecule type" value="Genomic_DNA"/>
</dbReference>
<name>A0AC61L502_9EURY</name>
<evidence type="ECO:0000313" key="2">
    <source>
        <dbReference type="Proteomes" id="UP000248329"/>
    </source>
</evidence>
<proteinExistence type="predicted"/>
<sequence>MRKILGVRHGHDASASLIVDGKIVADIAEERLTRKKNDGSFPENAIRYCLEAGGITSQDLDAVTIPTASISSTLQTFFPGGNIKEQSKQSLKLYLKKIINHYKIELPVYYEIFPLRRDCKIIPVHHHLAHASSAYYTSGLSDQNTLVVVMDGVGDGWSTSLWRGEGNHLTILQKYDDSSSLAWFYAAATEALGWRHGSDEWKMMGLAPYGNPQHGALDGFYPEFENGILIKKHGFGAPHRFPDHGCNHYHLNDAVELKKIAEDLGRENFAAEVQRVVEEQAEHLIYPWLAKENTRNLCCAGGFFLNVKFNQRVWYSGLVDNQWIYPNSGDSGLTVGTALFAYYSYNPEKKIHKIQTQYLGPEYSNTEIEMTLQDRKIPYKYYSDIELITAEKLAENKIVAWFQGRMEAGPRALGHRSILMSPLRAENKDIINACVKYREGFRPFTPSILYEKADDYLRNSREELFMITSFEVKEEVKKRIPAVVHVDGTARPQMVKREHNSQYYELIKKFGELTGEYVVLNTSFNVKGEPIICTPSEAIKCFFDTGLDALVMGNYLITKKEWTNESQ</sequence>
<organism evidence="1 2">
    <name type="scientific">Candidatus Methanogaster sp</name>
    <dbReference type="NCBI Taxonomy" id="3386292"/>
    <lineage>
        <taxon>Archaea</taxon>
        <taxon>Methanobacteriati</taxon>
        <taxon>Methanobacteriota</taxon>
        <taxon>Stenosarchaea group</taxon>
        <taxon>Methanomicrobia</taxon>
        <taxon>Methanosarcinales</taxon>
        <taxon>ANME-2 cluster</taxon>
        <taxon>Candidatus Methanogasteraceae</taxon>
        <taxon>Candidatus Methanogaster</taxon>
    </lineage>
</organism>
<evidence type="ECO:0000313" key="1">
    <source>
        <dbReference type="EMBL" id="PXF61476.1"/>
    </source>
</evidence>
<comment type="caution">
    <text evidence="1">The sequence shown here is derived from an EMBL/GenBank/DDBJ whole genome shotgun (WGS) entry which is preliminary data.</text>
</comment>
<dbReference type="Proteomes" id="UP000248329">
    <property type="component" value="Unassembled WGS sequence"/>
</dbReference>